<dbReference type="STRING" id="554065.E1ZBD9"/>
<dbReference type="RefSeq" id="XP_005848731.1">
    <property type="nucleotide sequence ID" value="XM_005848669.1"/>
</dbReference>
<dbReference type="Proteomes" id="UP000008141">
    <property type="component" value="Unassembled WGS sequence"/>
</dbReference>
<proteinExistence type="predicted"/>
<dbReference type="GeneID" id="17355956"/>
<reference evidence="1 2" key="1">
    <citation type="journal article" date="2010" name="Plant Cell">
        <title>The Chlorella variabilis NC64A genome reveals adaptation to photosymbiosis, coevolution with viruses, and cryptic sex.</title>
        <authorList>
            <person name="Blanc G."/>
            <person name="Duncan G."/>
            <person name="Agarkova I."/>
            <person name="Borodovsky M."/>
            <person name="Gurnon J."/>
            <person name="Kuo A."/>
            <person name="Lindquist E."/>
            <person name="Lucas S."/>
            <person name="Pangilinan J."/>
            <person name="Polle J."/>
            <person name="Salamov A."/>
            <person name="Terry A."/>
            <person name="Yamada T."/>
            <person name="Dunigan D.D."/>
            <person name="Grigoriev I.V."/>
            <person name="Claverie J.M."/>
            <person name="Van Etten J.L."/>
        </authorList>
    </citation>
    <scope>NUCLEOTIDE SEQUENCE [LARGE SCALE GENOMIC DNA]</scope>
    <source>
        <strain evidence="1 2">NC64A</strain>
    </source>
</reference>
<protein>
    <submittedName>
        <fullName evidence="1">Uncharacterized protein</fullName>
    </submittedName>
</protein>
<dbReference type="AlphaFoldDB" id="E1ZBD9"/>
<sequence>MAGPLHVLSARLQSDTPVSTVALEPYVLCRRGDGTTVSAEEVPAEGHTDSRFSVKCRWYRSVVTKGGQYCWVHPEKEAAIQCILCLRCKVDTKKSYHCSPECLREHWAFHRDFHQQSRENGDNGFPRVDSFKGSYTYSNSGETWVEVGRERVYTPVPEDVGAILKFECTSYDAASPYPEVGKTFSIITARVRPGGMRRHAELAR</sequence>
<accession>E1ZBD9</accession>
<dbReference type="eggNOG" id="KOG0620">
    <property type="taxonomic scope" value="Eukaryota"/>
</dbReference>
<evidence type="ECO:0000313" key="1">
    <source>
        <dbReference type="EMBL" id="EFN56629.1"/>
    </source>
</evidence>
<dbReference type="KEGG" id="cvr:CHLNCDRAFT_144412"/>
<evidence type="ECO:0000313" key="2">
    <source>
        <dbReference type="Proteomes" id="UP000008141"/>
    </source>
</evidence>
<dbReference type="OrthoDB" id="428734at2759"/>
<organism evidence="2">
    <name type="scientific">Chlorella variabilis</name>
    <name type="common">Green alga</name>
    <dbReference type="NCBI Taxonomy" id="554065"/>
    <lineage>
        <taxon>Eukaryota</taxon>
        <taxon>Viridiplantae</taxon>
        <taxon>Chlorophyta</taxon>
        <taxon>core chlorophytes</taxon>
        <taxon>Trebouxiophyceae</taxon>
        <taxon>Chlorellales</taxon>
        <taxon>Chlorellaceae</taxon>
        <taxon>Chlorella clade</taxon>
        <taxon>Chlorella</taxon>
    </lineage>
</organism>
<gene>
    <name evidence="1" type="ORF">CHLNCDRAFT_144412</name>
</gene>
<keyword evidence="2" id="KW-1185">Reference proteome</keyword>
<dbReference type="InParanoid" id="E1ZBD9"/>
<dbReference type="EMBL" id="GL433841">
    <property type="protein sequence ID" value="EFN56629.1"/>
    <property type="molecule type" value="Genomic_DNA"/>
</dbReference>
<name>E1ZBD9_CHLVA</name>